<gene>
    <name evidence="2" type="primary">ga24267</name>
    <name evidence="2" type="ORF">PR202_ga24267</name>
</gene>
<dbReference type="EMBL" id="BQKI01000012">
    <property type="protein sequence ID" value="GJN06532.1"/>
    <property type="molecule type" value="Genomic_DNA"/>
</dbReference>
<organism evidence="2 3">
    <name type="scientific">Eleusine coracana subsp. coracana</name>
    <dbReference type="NCBI Taxonomy" id="191504"/>
    <lineage>
        <taxon>Eukaryota</taxon>
        <taxon>Viridiplantae</taxon>
        <taxon>Streptophyta</taxon>
        <taxon>Embryophyta</taxon>
        <taxon>Tracheophyta</taxon>
        <taxon>Spermatophyta</taxon>
        <taxon>Magnoliopsida</taxon>
        <taxon>Liliopsida</taxon>
        <taxon>Poales</taxon>
        <taxon>Poaceae</taxon>
        <taxon>PACMAD clade</taxon>
        <taxon>Chloridoideae</taxon>
        <taxon>Cynodonteae</taxon>
        <taxon>Eleusininae</taxon>
        <taxon>Eleusine</taxon>
    </lineage>
</organism>
<feature type="compositionally biased region" description="Basic and acidic residues" evidence="1">
    <location>
        <begin position="48"/>
        <end position="62"/>
    </location>
</feature>
<keyword evidence="3" id="KW-1185">Reference proteome</keyword>
<evidence type="ECO:0000313" key="3">
    <source>
        <dbReference type="Proteomes" id="UP001054889"/>
    </source>
</evidence>
<dbReference type="Proteomes" id="UP001054889">
    <property type="component" value="Unassembled WGS sequence"/>
</dbReference>
<evidence type="ECO:0000256" key="1">
    <source>
        <dbReference type="SAM" id="MobiDB-lite"/>
    </source>
</evidence>
<accession>A0AAV5D8E7</accession>
<feature type="region of interest" description="Disordered" evidence="1">
    <location>
        <begin position="48"/>
        <end position="89"/>
    </location>
</feature>
<proteinExistence type="predicted"/>
<comment type="caution">
    <text evidence="2">The sequence shown here is derived from an EMBL/GenBank/DDBJ whole genome shotgun (WGS) entry which is preliminary data.</text>
</comment>
<protein>
    <submittedName>
        <fullName evidence="2">Uncharacterized protein</fullName>
    </submittedName>
</protein>
<dbReference type="AlphaFoldDB" id="A0AAV5D8E7"/>
<name>A0AAV5D8E7_ELECO</name>
<reference evidence="2" key="2">
    <citation type="submission" date="2021-12" db="EMBL/GenBank/DDBJ databases">
        <title>Resequencing data analysis of finger millet.</title>
        <authorList>
            <person name="Hatakeyama M."/>
            <person name="Aluri S."/>
            <person name="Balachadran M.T."/>
            <person name="Sivarajan S.R."/>
            <person name="Poveda L."/>
            <person name="Shimizu-Inatsugi R."/>
            <person name="Schlapbach R."/>
            <person name="Sreeman S.M."/>
            <person name="Shimizu K.K."/>
        </authorList>
    </citation>
    <scope>NUCLEOTIDE SEQUENCE</scope>
</reference>
<sequence>MEGLGSARLCTRRLQIYLGSGRARRGEGSTRADRCRCCGRGWRSSGVAEEKRGGARQEEEVRGGGGGPTEWSMEEGSGSVEKRRRRGGGAMAWTLEEIKRIPV</sequence>
<evidence type="ECO:0000313" key="2">
    <source>
        <dbReference type="EMBL" id="GJN06532.1"/>
    </source>
</evidence>
<reference evidence="2" key="1">
    <citation type="journal article" date="2018" name="DNA Res.">
        <title>Multiple hybrid de novo genome assembly of finger millet, an orphan allotetraploid crop.</title>
        <authorList>
            <person name="Hatakeyama M."/>
            <person name="Aluri S."/>
            <person name="Balachadran M.T."/>
            <person name="Sivarajan S.R."/>
            <person name="Patrignani A."/>
            <person name="Gruter S."/>
            <person name="Poveda L."/>
            <person name="Shimizu-Inatsugi R."/>
            <person name="Baeten J."/>
            <person name="Francoijs K.J."/>
            <person name="Nataraja K.N."/>
            <person name="Reddy Y.A.N."/>
            <person name="Phadnis S."/>
            <person name="Ravikumar R.L."/>
            <person name="Schlapbach R."/>
            <person name="Sreeman S.M."/>
            <person name="Shimizu K.K."/>
        </authorList>
    </citation>
    <scope>NUCLEOTIDE SEQUENCE</scope>
</reference>